<feature type="signal peptide" evidence="7">
    <location>
        <begin position="1"/>
        <end position="27"/>
    </location>
</feature>
<evidence type="ECO:0000256" key="6">
    <source>
        <dbReference type="RuleBase" id="RU003983"/>
    </source>
</evidence>
<protein>
    <recommendedName>
        <fullName evidence="8">Peptidase M48 domain-containing protein</fullName>
    </recommendedName>
</protein>
<feature type="domain" description="Peptidase M48" evidence="8">
    <location>
        <begin position="248"/>
        <end position="309"/>
    </location>
</feature>
<comment type="caution">
    <text evidence="9">The sequence shown here is derived from an EMBL/GenBank/DDBJ whole genome shotgun (WGS) entry which is preliminary data.</text>
</comment>
<evidence type="ECO:0000256" key="3">
    <source>
        <dbReference type="ARBA" id="ARBA00022801"/>
    </source>
</evidence>
<keyword evidence="3 6" id="KW-0378">Hydrolase</keyword>
<keyword evidence="2" id="KW-0479">Metal-binding</keyword>
<evidence type="ECO:0000259" key="8">
    <source>
        <dbReference type="Pfam" id="PF01435"/>
    </source>
</evidence>
<comment type="cofactor">
    <cofactor evidence="6">
        <name>Zn(2+)</name>
        <dbReference type="ChEBI" id="CHEBI:29105"/>
    </cofactor>
    <text evidence="6">Binds 1 zinc ion per subunit.</text>
</comment>
<dbReference type="InterPro" id="IPR001915">
    <property type="entry name" value="Peptidase_M48"/>
</dbReference>
<dbReference type="InterPro" id="IPR051156">
    <property type="entry name" value="Mito/Outer_Membr_Metalloprot"/>
</dbReference>
<evidence type="ECO:0000256" key="1">
    <source>
        <dbReference type="ARBA" id="ARBA00022670"/>
    </source>
</evidence>
<evidence type="ECO:0000256" key="5">
    <source>
        <dbReference type="ARBA" id="ARBA00023049"/>
    </source>
</evidence>
<evidence type="ECO:0000256" key="4">
    <source>
        <dbReference type="ARBA" id="ARBA00022833"/>
    </source>
</evidence>
<dbReference type="SUPFAM" id="SSF50156">
    <property type="entry name" value="PDZ domain-like"/>
    <property type="match status" value="1"/>
</dbReference>
<evidence type="ECO:0000313" key="9">
    <source>
        <dbReference type="EMBL" id="GAA5056632.1"/>
    </source>
</evidence>
<gene>
    <name evidence="9" type="ORF">GCM10023208_21390</name>
</gene>
<dbReference type="InterPro" id="IPR036034">
    <property type="entry name" value="PDZ_sf"/>
</dbReference>
<dbReference type="RefSeq" id="WP_346033069.1">
    <property type="nucleotide sequence ID" value="NZ_BAABHV010000014.1"/>
</dbReference>
<dbReference type="Gene3D" id="3.30.2010.10">
    <property type="entry name" value="Metalloproteases ('zincins'), catalytic domain"/>
    <property type="match status" value="1"/>
</dbReference>
<dbReference type="Gene3D" id="2.30.42.10">
    <property type="match status" value="1"/>
</dbReference>
<name>A0ABP9KDE2_9SPHN</name>
<accession>A0ABP9KDE2</accession>
<proteinExistence type="inferred from homology"/>
<evidence type="ECO:0000256" key="2">
    <source>
        <dbReference type="ARBA" id="ARBA00022723"/>
    </source>
</evidence>
<evidence type="ECO:0000313" key="10">
    <source>
        <dbReference type="Proteomes" id="UP001500518"/>
    </source>
</evidence>
<keyword evidence="10" id="KW-1185">Reference proteome</keyword>
<comment type="similarity">
    <text evidence="6">Belongs to the peptidase M48 family.</text>
</comment>
<keyword evidence="4 6" id="KW-0862">Zinc</keyword>
<keyword evidence="5 6" id="KW-0482">Metalloprotease</keyword>
<dbReference type="Proteomes" id="UP001500518">
    <property type="component" value="Unassembled WGS sequence"/>
</dbReference>
<feature type="chain" id="PRO_5046500202" description="Peptidase M48 domain-containing protein" evidence="7">
    <location>
        <begin position="28"/>
        <end position="320"/>
    </location>
</feature>
<keyword evidence="7" id="KW-0732">Signal</keyword>
<reference evidence="10" key="1">
    <citation type="journal article" date="2019" name="Int. J. Syst. Evol. Microbiol.">
        <title>The Global Catalogue of Microorganisms (GCM) 10K type strain sequencing project: providing services to taxonomists for standard genome sequencing and annotation.</title>
        <authorList>
            <consortium name="The Broad Institute Genomics Platform"/>
            <consortium name="The Broad Institute Genome Sequencing Center for Infectious Disease"/>
            <person name="Wu L."/>
            <person name="Ma J."/>
        </authorList>
    </citation>
    <scope>NUCLEOTIDE SEQUENCE [LARGE SCALE GENOMIC DNA]</scope>
    <source>
        <strain evidence="10">JCM 18014</strain>
    </source>
</reference>
<dbReference type="PANTHER" id="PTHR22726">
    <property type="entry name" value="METALLOENDOPEPTIDASE OMA1"/>
    <property type="match status" value="1"/>
</dbReference>
<keyword evidence="1 6" id="KW-0645">Protease</keyword>
<dbReference type="PANTHER" id="PTHR22726:SF1">
    <property type="entry name" value="METALLOENDOPEPTIDASE OMA1, MITOCHONDRIAL"/>
    <property type="match status" value="1"/>
</dbReference>
<sequence>MTYRFTLQLISRWLWVFLAWLPSPCVGEDTQNDHAESVSAFGYYDERVATLAHKLAVANADFCTEREYRAGLTVHHLSQYDPPLRENLQRELALGVEPQVLALAATGPAEMAGLRVGDAILSIDGQDLNFFSIDHPMSVEPINTLQSLIDAAFEDGFARLIVETEGTERAVEIEAELGCRSKFYVLPSSKLNARADGMNVVVTSSLILFVQNDDELAAALAHELAHNVLRHRSRIAQASRLLENDRRAFSRFLRSTESDADLLSLELLQRAGYDPAAAISLWKRLGPKKESFFGSTSHPGWRERVYQMEQALEQFSSNGR</sequence>
<evidence type="ECO:0000256" key="7">
    <source>
        <dbReference type="SAM" id="SignalP"/>
    </source>
</evidence>
<organism evidence="9 10">
    <name type="scientific">Erythrobacter westpacificensis</name>
    <dbReference type="NCBI Taxonomy" id="1055231"/>
    <lineage>
        <taxon>Bacteria</taxon>
        <taxon>Pseudomonadati</taxon>
        <taxon>Pseudomonadota</taxon>
        <taxon>Alphaproteobacteria</taxon>
        <taxon>Sphingomonadales</taxon>
        <taxon>Erythrobacteraceae</taxon>
        <taxon>Erythrobacter/Porphyrobacter group</taxon>
        <taxon>Erythrobacter</taxon>
    </lineage>
</organism>
<dbReference type="Pfam" id="PF01435">
    <property type="entry name" value="Peptidase_M48"/>
    <property type="match status" value="2"/>
</dbReference>
<dbReference type="EMBL" id="BAABHV010000014">
    <property type="protein sequence ID" value="GAA5056632.1"/>
    <property type="molecule type" value="Genomic_DNA"/>
</dbReference>
<feature type="domain" description="Peptidase M48" evidence="8">
    <location>
        <begin position="181"/>
        <end position="236"/>
    </location>
</feature>